<evidence type="ECO:0008006" key="4">
    <source>
        <dbReference type="Google" id="ProtNLM"/>
    </source>
</evidence>
<accession>A0ABW8D4U0</accession>
<feature type="compositionally biased region" description="Low complexity" evidence="1">
    <location>
        <begin position="150"/>
        <end position="164"/>
    </location>
</feature>
<proteinExistence type="predicted"/>
<protein>
    <recommendedName>
        <fullName evidence="4">Phasin domain-containing protein</fullName>
    </recommendedName>
</protein>
<organism evidence="2 3">
    <name type="scientific">Legionella lytica</name>
    <dbReference type="NCBI Taxonomy" id="96232"/>
    <lineage>
        <taxon>Bacteria</taxon>
        <taxon>Pseudomonadati</taxon>
        <taxon>Pseudomonadota</taxon>
        <taxon>Gammaproteobacteria</taxon>
        <taxon>Legionellales</taxon>
        <taxon>Legionellaceae</taxon>
        <taxon>Legionella</taxon>
    </lineage>
</organism>
<sequence length="240" mass="26467">MKNVHFDQKVFSNMEFPLQKLMELNIKTMQGFSYMKPGELFSIKKPEELLERNMNMLIRNSHMAIDYMRDTFSILENHWIKVSHRTEESAKDIMEQASSAVKKASSTAKKVSSSAKKASSTIANKISSTATSTAKKSASAKPAAKKTAAHTKSAAKPSTKTVAKAGEKKSAKKSSKPVVQHSKSTMPHSQDVMKQETRTADEKAKHHPAENKEQGHSASKVSPMHDKGVGLVNKGRNFPN</sequence>
<feature type="compositionally biased region" description="Low complexity" evidence="1">
    <location>
        <begin position="101"/>
        <end position="142"/>
    </location>
</feature>
<name>A0ABW8D4U0_9GAMM</name>
<reference evidence="2 3" key="1">
    <citation type="submission" date="2024-08" db="EMBL/GenBank/DDBJ databases">
        <title>Draft Genome Sequence of Legionella lytica strain DSB2004, Isolated From a Fire Sprinkler System.</title>
        <authorList>
            <person name="Everhart A.D."/>
            <person name="Kidane D.T."/>
            <person name="Farone A.L."/>
            <person name="Farone M.B."/>
        </authorList>
    </citation>
    <scope>NUCLEOTIDE SEQUENCE [LARGE SCALE GENOMIC DNA]</scope>
    <source>
        <strain evidence="2 3">DSB2004</strain>
    </source>
</reference>
<feature type="region of interest" description="Disordered" evidence="1">
    <location>
        <begin position="101"/>
        <end position="240"/>
    </location>
</feature>
<gene>
    <name evidence="2" type="ORF">ACD661_03960</name>
</gene>
<comment type="caution">
    <text evidence="2">The sequence shown here is derived from an EMBL/GenBank/DDBJ whole genome shotgun (WGS) entry which is preliminary data.</text>
</comment>
<dbReference type="RefSeq" id="WP_400186476.1">
    <property type="nucleotide sequence ID" value="NZ_JBGORX010000001.1"/>
</dbReference>
<evidence type="ECO:0000313" key="3">
    <source>
        <dbReference type="Proteomes" id="UP001615550"/>
    </source>
</evidence>
<feature type="compositionally biased region" description="Basic and acidic residues" evidence="1">
    <location>
        <begin position="191"/>
        <end position="215"/>
    </location>
</feature>
<keyword evidence="3" id="KW-1185">Reference proteome</keyword>
<evidence type="ECO:0000313" key="2">
    <source>
        <dbReference type="EMBL" id="MFJ1267713.1"/>
    </source>
</evidence>
<dbReference type="Proteomes" id="UP001615550">
    <property type="component" value="Unassembled WGS sequence"/>
</dbReference>
<evidence type="ECO:0000256" key="1">
    <source>
        <dbReference type="SAM" id="MobiDB-lite"/>
    </source>
</evidence>
<dbReference type="EMBL" id="JBGORX010000001">
    <property type="protein sequence ID" value="MFJ1267713.1"/>
    <property type="molecule type" value="Genomic_DNA"/>
</dbReference>